<keyword evidence="2" id="KW-0347">Helicase</keyword>
<feature type="domain" description="Putative Flp pilus-assembly TadG-like N-terminal" evidence="1">
    <location>
        <begin position="1"/>
        <end position="43"/>
    </location>
</feature>
<evidence type="ECO:0000313" key="3">
    <source>
        <dbReference type="Proteomes" id="UP000199501"/>
    </source>
</evidence>
<dbReference type="RefSeq" id="WP_228771980.1">
    <property type="nucleotide sequence ID" value="NZ_FMZZ01000019.1"/>
</dbReference>
<keyword evidence="2" id="KW-0547">Nucleotide-binding</keyword>
<accession>A0A1G6XVX3</accession>
<reference evidence="3" key="1">
    <citation type="submission" date="2016-10" db="EMBL/GenBank/DDBJ databases">
        <authorList>
            <person name="Varghese N."/>
            <person name="Submissions S."/>
        </authorList>
    </citation>
    <scope>NUCLEOTIDE SEQUENCE [LARGE SCALE GENOMIC DNA]</scope>
    <source>
        <strain evidence="3">IBRC-M 10403</strain>
    </source>
</reference>
<dbReference type="NCBIfam" id="TIGR03816">
    <property type="entry name" value="tadE_like_DECH"/>
    <property type="match status" value="1"/>
</dbReference>
<gene>
    <name evidence="2" type="ORF">SAMN05216174_11919</name>
</gene>
<dbReference type="GO" id="GO:0004386">
    <property type="term" value="F:helicase activity"/>
    <property type="evidence" value="ECO:0007669"/>
    <property type="project" value="UniProtKB-KW"/>
</dbReference>
<dbReference type="AlphaFoldDB" id="A0A1G6XVX3"/>
<dbReference type="Pfam" id="PF13400">
    <property type="entry name" value="Tad"/>
    <property type="match status" value="1"/>
</dbReference>
<keyword evidence="2" id="KW-0378">Hydrolase</keyword>
<dbReference type="Proteomes" id="UP000199501">
    <property type="component" value="Unassembled WGS sequence"/>
</dbReference>
<evidence type="ECO:0000313" key="2">
    <source>
        <dbReference type="EMBL" id="SDD82131.1"/>
    </source>
</evidence>
<organism evidence="2 3">
    <name type="scientific">Actinokineospora iranica</name>
    <dbReference type="NCBI Taxonomy" id="1271860"/>
    <lineage>
        <taxon>Bacteria</taxon>
        <taxon>Bacillati</taxon>
        <taxon>Actinomycetota</taxon>
        <taxon>Actinomycetes</taxon>
        <taxon>Pseudonocardiales</taxon>
        <taxon>Pseudonocardiaceae</taxon>
        <taxon>Actinokineospora</taxon>
    </lineage>
</organism>
<dbReference type="InterPro" id="IPR028087">
    <property type="entry name" value="Tad_N"/>
</dbReference>
<name>A0A1G6XVX3_9PSEU</name>
<protein>
    <submittedName>
        <fullName evidence="2">Helicase/secretion neighborhood TadE-like protein</fullName>
    </submittedName>
</protein>
<evidence type="ECO:0000259" key="1">
    <source>
        <dbReference type="Pfam" id="PF13400"/>
    </source>
</evidence>
<keyword evidence="2" id="KW-0067">ATP-binding</keyword>
<dbReference type="InterPro" id="IPR021202">
    <property type="entry name" value="Rv3654c-like"/>
</dbReference>
<proteinExistence type="predicted"/>
<dbReference type="EMBL" id="FMZZ01000019">
    <property type="protein sequence ID" value="SDD82131.1"/>
    <property type="molecule type" value="Genomic_DNA"/>
</dbReference>
<sequence>MWAAVAISALVVVAGLVMALGSAVVARHRAESAADLAALSAAAHALAGEAHACGRARWVAERMRVDLAACALAGWEVTVAVTGRPLVTVAGLGVARATARAGPVVDGPAVGVAR</sequence>
<keyword evidence="3" id="KW-1185">Reference proteome</keyword>
<dbReference type="STRING" id="1271860.SAMN05216174_11919"/>